<evidence type="ECO:0000313" key="2">
    <source>
        <dbReference type="EMBL" id="KKN95755.1"/>
    </source>
</evidence>
<evidence type="ECO:0000259" key="1">
    <source>
        <dbReference type="Pfam" id="PF14216"/>
    </source>
</evidence>
<reference evidence="2" key="1">
    <citation type="journal article" date="2015" name="Nature">
        <title>Complex archaea that bridge the gap between prokaryotes and eukaryotes.</title>
        <authorList>
            <person name="Spang A."/>
            <person name="Saw J.H."/>
            <person name="Jorgensen S.L."/>
            <person name="Zaremba-Niedzwiedzka K."/>
            <person name="Martijn J."/>
            <person name="Lind A.E."/>
            <person name="van Eijk R."/>
            <person name="Schleper C."/>
            <person name="Guy L."/>
            <person name="Ettema T.J."/>
        </authorList>
    </citation>
    <scope>NUCLEOTIDE SEQUENCE</scope>
</reference>
<name>A0A0F9URI5_9ZZZZ</name>
<sequence>MSETIAIKRIKWNRFMGKLPTNTKIVTRRSRWGNPFNLSEHTRGESLKKYRKWLRDQIQADKQFIEPLKGYNLACGCDITEKCHADIILEFFQCHVILGIKDVDQCLANNPCKIHNCGSWEGHCYCPNIWEVDDKK</sequence>
<protein>
    <recommendedName>
        <fullName evidence="1">DUF4326 domain-containing protein</fullName>
    </recommendedName>
</protein>
<organism evidence="2">
    <name type="scientific">marine sediment metagenome</name>
    <dbReference type="NCBI Taxonomy" id="412755"/>
    <lineage>
        <taxon>unclassified sequences</taxon>
        <taxon>metagenomes</taxon>
        <taxon>ecological metagenomes</taxon>
    </lineage>
</organism>
<dbReference type="AlphaFoldDB" id="A0A0F9URI5"/>
<dbReference type="EMBL" id="LAZR01000069">
    <property type="protein sequence ID" value="KKN95755.1"/>
    <property type="molecule type" value="Genomic_DNA"/>
</dbReference>
<comment type="caution">
    <text evidence="2">The sequence shown here is derived from an EMBL/GenBank/DDBJ whole genome shotgun (WGS) entry which is preliminary data.</text>
</comment>
<gene>
    <name evidence="2" type="ORF">LCGC14_0176240</name>
</gene>
<feature type="domain" description="DUF4326" evidence="1">
    <location>
        <begin position="20"/>
        <end position="90"/>
    </location>
</feature>
<dbReference type="Pfam" id="PF14216">
    <property type="entry name" value="DUF4326"/>
    <property type="match status" value="1"/>
</dbReference>
<accession>A0A0F9URI5</accession>
<dbReference type="InterPro" id="IPR025475">
    <property type="entry name" value="DUF4326"/>
</dbReference>
<proteinExistence type="predicted"/>